<comment type="caution">
    <text evidence="2">The sequence shown here is derived from an EMBL/GenBank/DDBJ whole genome shotgun (WGS) entry which is preliminary data.</text>
</comment>
<evidence type="ECO:0000313" key="2">
    <source>
        <dbReference type="EMBL" id="PZL70426.1"/>
    </source>
</evidence>
<feature type="region of interest" description="Disordered" evidence="1">
    <location>
        <begin position="44"/>
        <end position="66"/>
    </location>
</feature>
<protein>
    <submittedName>
        <fullName evidence="2">Uncharacterized protein</fullName>
    </submittedName>
</protein>
<gene>
    <name evidence="2" type="ORF">CI088_15220</name>
</gene>
<evidence type="ECO:0000256" key="1">
    <source>
        <dbReference type="SAM" id="MobiDB-lite"/>
    </source>
</evidence>
<keyword evidence="3" id="KW-1185">Reference proteome</keyword>
<sequence>MGVEDKDFIMRQIKQLGEGLGNFLGKEDIDKILSFGEDAEKEIKDSAMEKKAGIDSSSKKIETKPS</sequence>
<proteinExistence type="predicted"/>
<dbReference type="STRING" id="1077675.BCR22_07715"/>
<dbReference type="Proteomes" id="UP000249828">
    <property type="component" value="Unassembled WGS sequence"/>
</dbReference>
<reference evidence="2 3" key="1">
    <citation type="submission" date="2017-11" db="EMBL/GenBank/DDBJ databases">
        <title>Draft genome sequence of Enterococcus plantarum TRW2 strain isolated from lettuce.</title>
        <authorList>
            <person name="Kim E.B."/>
            <person name="Marco M.L."/>
            <person name="Williams T.R."/>
            <person name="You I.H."/>
        </authorList>
    </citation>
    <scope>NUCLEOTIDE SEQUENCE [LARGE SCALE GENOMIC DNA]</scope>
    <source>
        <strain evidence="2 3">TRW2</strain>
    </source>
</reference>
<organism evidence="2 3">
    <name type="scientific">Enterococcus plantarum</name>
    <dbReference type="NCBI Taxonomy" id="1077675"/>
    <lineage>
        <taxon>Bacteria</taxon>
        <taxon>Bacillati</taxon>
        <taxon>Bacillota</taxon>
        <taxon>Bacilli</taxon>
        <taxon>Lactobacillales</taxon>
        <taxon>Enterococcaceae</taxon>
        <taxon>Enterococcus</taxon>
    </lineage>
</organism>
<evidence type="ECO:0000313" key="3">
    <source>
        <dbReference type="Proteomes" id="UP000249828"/>
    </source>
</evidence>
<name>A0A2W3YR67_9ENTE</name>
<dbReference type="EMBL" id="PIEU01000113">
    <property type="protein sequence ID" value="PZL70426.1"/>
    <property type="molecule type" value="Genomic_DNA"/>
</dbReference>
<accession>A0A2W3YR67</accession>
<dbReference type="RefSeq" id="WP_111248819.1">
    <property type="nucleotide sequence ID" value="NZ_PIEU01000113.1"/>
</dbReference>
<dbReference type="AlphaFoldDB" id="A0A2W3YR67"/>